<dbReference type="eggNOG" id="ENOG5033K96">
    <property type="taxonomic scope" value="Bacteria"/>
</dbReference>
<dbReference type="PATRIC" id="fig|1125712.3.peg.1506"/>
<keyword evidence="2" id="KW-1185">Reference proteome</keyword>
<accession>U2TP27</accession>
<evidence type="ECO:0000313" key="2">
    <source>
        <dbReference type="Proteomes" id="UP000016638"/>
    </source>
</evidence>
<evidence type="ECO:0000313" key="1">
    <source>
        <dbReference type="EMBL" id="ERL07883.1"/>
    </source>
</evidence>
<name>U2TP27_9ACTN</name>
<comment type="caution">
    <text evidence="1">The sequence shown here is derived from an EMBL/GenBank/DDBJ whole genome shotgun (WGS) entry which is preliminary data.</text>
</comment>
<dbReference type="Proteomes" id="UP000016638">
    <property type="component" value="Unassembled WGS sequence"/>
</dbReference>
<proteinExistence type="predicted"/>
<sequence>MRKVKTFQGKRHTYDTATSTEVASRSFGEFGDPAGYEETLYKTKQGLYFVVGAGGADSPYPTEDVKPLAKKEAEAFEA</sequence>
<dbReference type="EMBL" id="AWEZ01000050">
    <property type="protein sequence ID" value="ERL07883.1"/>
    <property type="molecule type" value="Genomic_DNA"/>
</dbReference>
<dbReference type="OrthoDB" id="3192583at2"/>
<organism evidence="1 2">
    <name type="scientific">Olsenella profusa F0195</name>
    <dbReference type="NCBI Taxonomy" id="1125712"/>
    <lineage>
        <taxon>Bacteria</taxon>
        <taxon>Bacillati</taxon>
        <taxon>Actinomycetota</taxon>
        <taxon>Coriobacteriia</taxon>
        <taxon>Coriobacteriales</taxon>
        <taxon>Atopobiaceae</taxon>
        <taxon>Olsenella</taxon>
    </lineage>
</organism>
<reference evidence="1 2" key="1">
    <citation type="submission" date="2013-08" db="EMBL/GenBank/DDBJ databases">
        <authorList>
            <person name="Durkin A.S."/>
            <person name="Haft D.R."/>
            <person name="McCorrison J."/>
            <person name="Torralba M."/>
            <person name="Gillis M."/>
            <person name="Haft D.H."/>
            <person name="Methe B."/>
            <person name="Sutton G."/>
            <person name="Nelson K.E."/>
        </authorList>
    </citation>
    <scope>NUCLEOTIDE SEQUENCE [LARGE SCALE GENOMIC DNA]</scope>
    <source>
        <strain evidence="1 2">F0195</strain>
    </source>
</reference>
<dbReference type="RefSeq" id="WP_021726393.1">
    <property type="nucleotide sequence ID" value="NZ_AWEZ01000050.1"/>
</dbReference>
<gene>
    <name evidence="1" type="ORF">HMPREF1316_1794</name>
</gene>
<protein>
    <submittedName>
        <fullName evidence="1">Uncharacterized protein</fullName>
    </submittedName>
</protein>
<dbReference type="AlphaFoldDB" id="U2TP27"/>